<accession>A0A1Z1STD4</accession>
<dbReference type="Proteomes" id="UP000251485">
    <property type="component" value="Unassembled WGS sequence"/>
</dbReference>
<dbReference type="EC" id="3.1.3.-" evidence="2"/>
<evidence type="ECO:0000313" key="4">
    <source>
        <dbReference type="Proteomes" id="UP000251485"/>
    </source>
</evidence>
<dbReference type="InterPro" id="IPR029033">
    <property type="entry name" value="His_PPase_superfam"/>
</dbReference>
<dbReference type="AlphaFoldDB" id="A0A1Z1STD4"/>
<gene>
    <name evidence="2" type="primary">sixA</name>
    <name evidence="1" type="ORF">AM402_08885</name>
    <name evidence="2" type="ORF">NCTC10975_01879</name>
</gene>
<dbReference type="CDD" id="cd07067">
    <property type="entry name" value="HP_PGM_like"/>
    <property type="match status" value="1"/>
</dbReference>
<dbReference type="Gene3D" id="3.40.50.1240">
    <property type="entry name" value="Phosphoglycerate mutase-like"/>
    <property type="match status" value="1"/>
</dbReference>
<dbReference type="KEGG" id="pvl:AOB99_11045"/>
<dbReference type="SMART" id="SM00855">
    <property type="entry name" value="PGAM"/>
    <property type="match status" value="1"/>
</dbReference>
<evidence type="ECO:0000313" key="2">
    <source>
        <dbReference type="EMBL" id="SPY96170.1"/>
    </source>
</evidence>
<dbReference type="EMBL" id="UAUE01000012">
    <property type="protein sequence ID" value="SPY96170.1"/>
    <property type="molecule type" value="Genomic_DNA"/>
</dbReference>
<proteinExistence type="predicted"/>
<dbReference type="SUPFAM" id="SSF53254">
    <property type="entry name" value="Phosphoglycerate mutase-like"/>
    <property type="match status" value="1"/>
</dbReference>
<dbReference type="InterPro" id="IPR004449">
    <property type="entry name" value="SixA"/>
</dbReference>
<dbReference type="GO" id="GO:0101006">
    <property type="term" value="F:protein histidine phosphatase activity"/>
    <property type="evidence" value="ECO:0007669"/>
    <property type="project" value="InterPro"/>
</dbReference>
<dbReference type="RefSeq" id="WP_004248407.1">
    <property type="nucleotide sequence ID" value="NZ_ABFCQN020000004.1"/>
</dbReference>
<reference evidence="2 4" key="2">
    <citation type="submission" date="2018-06" db="EMBL/GenBank/DDBJ databases">
        <authorList>
            <consortium name="Pathogen Informatics"/>
            <person name="Doyle S."/>
        </authorList>
    </citation>
    <scope>NUCLEOTIDE SEQUENCE [LARGE SCALE GENOMIC DNA]</scope>
    <source>
        <strain evidence="2 4">NCTC10975</strain>
    </source>
</reference>
<reference evidence="1 3" key="1">
    <citation type="submission" date="2017-05" db="EMBL/GenBank/DDBJ databases">
        <title>Whole genome sequencing of Proteus mirabilis AR_0155.</title>
        <authorList>
            <person name="Conlan S."/>
            <person name="Thomas P.J."/>
            <person name="Mullikin J."/>
            <person name="Frank K.M."/>
            <person name="Segre J.A."/>
        </authorList>
    </citation>
    <scope>NUCLEOTIDE SEQUENCE [LARGE SCALE GENOMIC DNA]</scope>
    <source>
        <strain evidence="1 3">AR_0155</strain>
    </source>
</reference>
<dbReference type="NCBIfam" id="TIGR00249">
    <property type="entry name" value="sixA"/>
    <property type="match status" value="1"/>
</dbReference>
<evidence type="ECO:0000313" key="3">
    <source>
        <dbReference type="Proteomes" id="UP000195540"/>
    </source>
</evidence>
<name>A0A1Z1STD4_PROMI</name>
<protein>
    <submittedName>
        <fullName evidence="1 2">Phosphohistidine phosphatase</fullName>
        <ecNumber evidence="2">3.1.3.-</ecNumber>
    </submittedName>
</protein>
<dbReference type="GO" id="GO:0005737">
    <property type="term" value="C:cytoplasm"/>
    <property type="evidence" value="ECO:0007669"/>
    <property type="project" value="InterPro"/>
</dbReference>
<dbReference type="STRING" id="584.AOUC001_06090"/>
<evidence type="ECO:0000313" key="1">
    <source>
        <dbReference type="EMBL" id="ARX34254.1"/>
    </source>
</evidence>
<keyword evidence="2" id="KW-0378">Hydrolase</keyword>
<dbReference type="OrthoDB" id="92610at2"/>
<dbReference type="EMBL" id="CP021694">
    <property type="protein sequence ID" value="ARX34254.1"/>
    <property type="molecule type" value="Genomic_DNA"/>
</dbReference>
<dbReference type="InterPro" id="IPR013078">
    <property type="entry name" value="His_Pase_superF_clade-1"/>
</dbReference>
<dbReference type="Pfam" id="PF00300">
    <property type="entry name" value="His_Phos_1"/>
    <property type="match status" value="1"/>
</dbReference>
<sequence>MQIFIMRHGEATFDAPSDALRSLTERGEYESLTMANWMTQQEHSIDYVLVSPYLRAQQTLNVVQQGLVLPAKIETDEGLIPGGNPDHIAHYLRALGEVGYHNILVISHLPLVGYVVAELCPTVSAPMFSTSTIACVNFDLSTGSGKLLWQVSPANLKQITE</sequence>
<organism evidence="2 4">
    <name type="scientific">Proteus mirabilis</name>
    <dbReference type="NCBI Taxonomy" id="584"/>
    <lineage>
        <taxon>Bacteria</taxon>
        <taxon>Pseudomonadati</taxon>
        <taxon>Pseudomonadota</taxon>
        <taxon>Gammaproteobacteria</taxon>
        <taxon>Enterobacterales</taxon>
        <taxon>Morganellaceae</taxon>
        <taxon>Proteus</taxon>
    </lineage>
</organism>
<dbReference type="Proteomes" id="UP000195540">
    <property type="component" value="Chromosome"/>
</dbReference>